<comment type="similarity">
    <text evidence="2">Belongs to the FAD-binding oxidoreductase/transferase type 4 family.</text>
</comment>
<evidence type="ECO:0000256" key="6">
    <source>
        <dbReference type="ARBA" id="ARBA00023002"/>
    </source>
</evidence>
<dbReference type="SUPFAM" id="SSF55103">
    <property type="entry name" value="FAD-linked oxidases, C-terminal domain"/>
    <property type="match status" value="1"/>
</dbReference>
<evidence type="ECO:0000313" key="9">
    <source>
        <dbReference type="EMBL" id="KKW21266.1"/>
    </source>
</evidence>
<dbReference type="GO" id="GO:1903457">
    <property type="term" value="P:lactate catabolic process"/>
    <property type="evidence" value="ECO:0007669"/>
    <property type="project" value="TreeGrafter"/>
</dbReference>
<reference evidence="9 10" key="1">
    <citation type="journal article" date="2015" name="Nature">
        <title>rRNA introns, odd ribosomes, and small enigmatic genomes across a large radiation of phyla.</title>
        <authorList>
            <person name="Brown C.T."/>
            <person name="Hug L.A."/>
            <person name="Thomas B.C."/>
            <person name="Sharon I."/>
            <person name="Castelle C.J."/>
            <person name="Singh A."/>
            <person name="Wilkins M.J."/>
            <person name="Williams K.H."/>
            <person name="Banfield J.F."/>
        </authorList>
    </citation>
    <scope>NUCLEOTIDE SEQUENCE [LARGE SCALE GENOMIC DNA]</scope>
</reference>
<proteinExistence type="inferred from homology"/>
<dbReference type="Pfam" id="PF02913">
    <property type="entry name" value="FAD-oxidase_C"/>
    <property type="match status" value="1"/>
</dbReference>
<dbReference type="Proteomes" id="UP000034201">
    <property type="component" value="Unassembled WGS sequence"/>
</dbReference>
<dbReference type="InterPro" id="IPR036318">
    <property type="entry name" value="FAD-bd_PCMH-like_sf"/>
</dbReference>
<dbReference type="InterPro" id="IPR004113">
    <property type="entry name" value="FAD-bd_oxidored_4_C"/>
</dbReference>
<dbReference type="Gene3D" id="1.10.45.10">
    <property type="entry name" value="Vanillyl-alcohol Oxidase, Chain A, domain 4"/>
    <property type="match status" value="1"/>
</dbReference>
<evidence type="ECO:0000256" key="1">
    <source>
        <dbReference type="ARBA" id="ARBA00001974"/>
    </source>
</evidence>
<evidence type="ECO:0000256" key="4">
    <source>
        <dbReference type="ARBA" id="ARBA00022827"/>
    </source>
</evidence>
<evidence type="ECO:0000313" key="10">
    <source>
        <dbReference type="Proteomes" id="UP000034201"/>
    </source>
</evidence>
<name>A0A0G1WR58_9BACT</name>
<feature type="domain" description="FAD-binding PCMH-type" evidence="8">
    <location>
        <begin position="34"/>
        <end position="267"/>
    </location>
</feature>
<evidence type="ECO:0000256" key="2">
    <source>
        <dbReference type="ARBA" id="ARBA00008000"/>
    </source>
</evidence>
<dbReference type="Gene3D" id="3.30.70.2740">
    <property type="match status" value="1"/>
</dbReference>
<gene>
    <name evidence="9" type="ORF">UY61_C0010G0010</name>
</gene>
<protein>
    <recommendedName>
        <fullName evidence="7">D-lactate dehydrogenase (cytochrome)</fullName>
        <ecNumber evidence="7">1.1.2.4</ecNumber>
    </recommendedName>
</protein>
<keyword evidence="3" id="KW-0285">Flavoprotein</keyword>
<dbReference type="PROSITE" id="PS51387">
    <property type="entry name" value="FAD_PCMH"/>
    <property type="match status" value="1"/>
</dbReference>
<evidence type="ECO:0000256" key="7">
    <source>
        <dbReference type="ARBA" id="ARBA00038897"/>
    </source>
</evidence>
<dbReference type="InterPro" id="IPR006094">
    <property type="entry name" value="Oxid_FAD_bind_N"/>
</dbReference>
<evidence type="ECO:0000256" key="3">
    <source>
        <dbReference type="ARBA" id="ARBA00022630"/>
    </source>
</evidence>
<dbReference type="InterPro" id="IPR016166">
    <property type="entry name" value="FAD-bd_PCMH"/>
</dbReference>
<sequence>MAFDLAAEIKQRIQGDVCADDETRRYYSHDASIFEMKPTVVVFPKNPDDIKALVRFVSEKKSEMPSLSLAARAAGTCMSGGPLTESISVCFTKYFTAIGEITNNRIGVEPGVTYRDFEKKTLAKGLILPSFPASREICAMGGIISNNSGGEKNIRYGKTERYVTRLWVVLADGNEYEIKPLNPSELEEKLALNTFEGEMYRKISSLIMENYQIIRKAKPSVSKNSAGYALWNVWSPETKIFDLTQLFVGSQGTLGIITKGEFSLVPVKKYSKMIVIFLPNIDLLSELTSVILPHKPESYETYDDHTLKLALKFFPSFARLLGVRNLFSLGWRFLPELLLLLKGGIPKLILQAEFAGNDLEEVDRNVRLLAEEIKQFGVRFRIAGTEKDVLKYKLIRRESFNLLRNRIKNRHTAPFIDDFVVDPQKLEEFLPKLNAILSQYDLIYTIAGHMGDGNFHIIPLMDFHDENQRKIIAELSERVYTLVFQYNGSTTGEHNDGLVRGPYLKKMFGQSVYNLFEQTKEIFDPQNIFNPKKKVGVDMAYAFRYIRRD</sequence>
<evidence type="ECO:0000256" key="5">
    <source>
        <dbReference type="ARBA" id="ARBA00022946"/>
    </source>
</evidence>
<dbReference type="GO" id="GO:0008720">
    <property type="term" value="F:D-lactate dehydrogenase (NAD+) activity"/>
    <property type="evidence" value="ECO:0007669"/>
    <property type="project" value="TreeGrafter"/>
</dbReference>
<dbReference type="GO" id="GO:0004458">
    <property type="term" value="F:D-lactate dehydrogenase (cytochrome) activity"/>
    <property type="evidence" value="ECO:0007669"/>
    <property type="project" value="UniProtKB-EC"/>
</dbReference>
<dbReference type="AlphaFoldDB" id="A0A0G1WR58"/>
<dbReference type="PANTHER" id="PTHR11748:SF111">
    <property type="entry name" value="D-LACTATE DEHYDROGENASE, MITOCHONDRIAL-RELATED"/>
    <property type="match status" value="1"/>
</dbReference>
<dbReference type="InterPro" id="IPR016169">
    <property type="entry name" value="FAD-bd_PCMH_sub2"/>
</dbReference>
<dbReference type="Gene3D" id="3.30.465.10">
    <property type="match status" value="2"/>
</dbReference>
<comment type="caution">
    <text evidence="9">The sequence shown here is derived from an EMBL/GenBank/DDBJ whole genome shotgun (WGS) entry which is preliminary data.</text>
</comment>
<keyword evidence="6" id="KW-0560">Oxidoreductase</keyword>
<organism evidence="9 10">
    <name type="scientific">Candidatus Adlerbacteria bacterium GW2011_GWC1_50_9</name>
    <dbReference type="NCBI Taxonomy" id="1618608"/>
    <lineage>
        <taxon>Bacteria</taxon>
        <taxon>Candidatus Adleribacteriota</taxon>
    </lineage>
</organism>
<dbReference type="InterPro" id="IPR016164">
    <property type="entry name" value="FAD-linked_Oxase-like_C"/>
</dbReference>
<accession>A0A0G1WR58</accession>
<dbReference type="Pfam" id="PF01565">
    <property type="entry name" value="FAD_binding_4"/>
    <property type="match status" value="1"/>
</dbReference>
<comment type="cofactor">
    <cofactor evidence="1">
        <name>FAD</name>
        <dbReference type="ChEBI" id="CHEBI:57692"/>
    </cofactor>
</comment>
<dbReference type="InterPro" id="IPR016171">
    <property type="entry name" value="Vanillyl_alc_oxidase_C-sub2"/>
</dbReference>
<dbReference type="EC" id="1.1.2.4" evidence="7"/>
<dbReference type="SUPFAM" id="SSF56176">
    <property type="entry name" value="FAD-binding/transporter-associated domain-like"/>
    <property type="match status" value="1"/>
</dbReference>
<dbReference type="GO" id="GO:0071949">
    <property type="term" value="F:FAD binding"/>
    <property type="evidence" value="ECO:0007669"/>
    <property type="project" value="InterPro"/>
</dbReference>
<dbReference type="PANTHER" id="PTHR11748">
    <property type="entry name" value="D-LACTATE DEHYDROGENASE"/>
    <property type="match status" value="1"/>
</dbReference>
<keyword evidence="5" id="KW-0809">Transit peptide</keyword>
<evidence type="ECO:0000259" key="8">
    <source>
        <dbReference type="PROSITE" id="PS51387"/>
    </source>
</evidence>
<dbReference type="EMBL" id="LCQQ01000010">
    <property type="protein sequence ID" value="KKW21266.1"/>
    <property type="molecule type" value="Genomic_DNA"/>
</dbReference>
<keyword evidence="4" id="KW-0274">FAD</keyword>